<dbReference type="PANTHER" id="PTHR25462:SF229">
    <property type="entry name" value="TRANSCRIPTION INTERMEDIARY FACTOR 1-BETA"/>
    <property type="match status" value="1"/>
</dbReference>
<name>A0A8B6DBF6_MYTGA</name>
<dbReference type="GO" id="GO:0061630">
    <property type="term" value="F:ubiquitin protein ligase activity"/>
    <property type="evidence" value="ECO:0007669"/>
    <property type="project" value="TreeGrafter"/>
</dbReference>
<dbReference type="EMBL" id="UYJE01003081">
    <property type="protein sequence ID" value="VDI16383.1"/>
    <property type="molecule type" value="Genomic_DNA"/>
</dbReference>
<comment type="caution">
    <text evidence="1">The sequence shown here is derived from an EMBL/GenBank/DDBJ whole genome shotgun (WGS) entry which is preliminary data.</text>
</comment>
<dbReference type="InterPro" id="IPR011042">
    <property type="entry name" value="6-blade_b-propeller_TolB-like"/>
</dbReference>
<gene>
    <name evidence="1" type="ORF">MGAL_10B005159</name>
</gene>
<protein>
    <recommendedName>
        <fullName evidence="3">B box-type domain-containing protein</fullName>
    </recommendedName>
</protein>
<dbReference type="AlphaFoldDB" id="A0A8B6DBF6"/>
<dbReference type="SUPFAM" id="SSF57845">
    <property type="entry name" value="B-box zinc-binding domain"/>
    <property type="match status" value="1"/>
</dbReference>
<dbReference type="SUPFAM" id="SSF63829">
    <property type="entry name" value="Calcium-dependent phosphotriesterase"/>
    <property type="match status" value="1"/>
</dbReference>
<keyword evidence="2" id="KW-1185">Reference proteome</keyword>
<sequence>MAASDPYCLVCEQKDVVKPAVIWCNICDGLCDECSYVHKFIKGCLSPLHTTILVDNRKKLPTFITEIKQICEDHSEPFVLYCAIHDEPCCSQCSAQKHSTCSGFRSLEIMTKNAEESASLTDIENGIDRLSKNCDIVRSNRETALTKYQEEVNSLKSSLKSLRENMIKVFDQMEIDMIDKVEKIGKPYTEEIESIKSVMTNLSLRLRDMRNALTTMQSFGTSYQIFAGTRKLRTELDKEERILEALLIDGKVLRQKNISFKFEFASLPVVVKKTVDFETEETNCTLQLVRNKSIQSQLLRHKMYTIEDIKFNKVNSFDLSNPESERFVADCAFLREGGFAFTDWSDNKEVVICTEDGVVVRTFQQRDSPYGISRYSQHSIAITIPNLKESILIDLETAEEKGKIAFKKRCWGVTSDGTQRYIRAYECGIQCFDDNGKSLKSLPVEGFVTHVAYSNGKLYYTQHNPNLVKCCTIDGDAVWQLSTDGEPYGITVGKHGFVVVALNPSNKVIVISPNGISTKDITSSFDDFSSPYAVDYDLDRDKLLVAKDRSGFFEVYDFRLNKKATYKRSSMTLIFTNTN</sequence>
<accession>A0A8B6DBF6</accession>
<dbReference type="InterPro" id="IPR047153">
    <property type="entry name" value="TRIM45/56/19-like"/>
</dbReference>
<evidence type="ECO:0000313" key="2">
    <source>
        <dbReference type="Proteomes" id="UP000596742"/>
    </source>
</evidence>
<organism evidence="1 2">
    <name type="scientific">Mytilus galloprovincialis</name>
    <name type="common">Mediterranean mussel</name>
    <dbReference type="NCBI Taxonomy" id="29158"/>
    <lineage>
        <taxon>Eukaryota</taxon>
        <taxon>Metazoa</taxon>
        <taxon>Spiralia</taxon>
        <taxon>Lophotrochozoa</taxon>
        <taxon>Mollusca</taxon>
        <taxon>Bivalvia</taxon>
        <taxon>Autobranchia</taxon>
        <taxon>Pteriomorphia</taxon>
        <taxon>Mytilida</taxon>
        <taxon>Mytiloidea</taxon>
        <taxon>Mytilidae</taxon>
        <taxon>Mytilinae</taxon>
        <taxon>Mytilus</taxon>
    </lineage>
</organism>
<dbReference type="OrthoDB" id="6041576at2759"/>
<reference evidence="1" key="1">
    <citation type="submission" date="2018-11" db="EMBL/GenBank/DDBJ databases">
        <authorList>
            <person name="Alioto T."/>
            <person name="Alioto T."/>
        </authorList>
    </citation>
    <scope>NUCLEOTIDE SEQUENCE</scope>
</reference>
<dbReference type="Gene3D" id="2.120.10.30">
    <property type="entry name" value="TolB, C-terminal domain"/>
    <property type="match status" value="1"/>
</dbReference>
<evidence type="ECO:0008006" key="3">
    <source>
        <dbReference type="Google" id="ProtNLM"/>
    </source>
</evidence>
<dbReference type="PANTHER" id="PTHR25462">
    <property type="entry name" value="BONUS, ISOFORM C-RELATED"/>
    <property type="match status" value="1"/>
</dbReference>
<dbReference type="GO" id="GO:0006513">
    <property type="term" value="P:protein monoubiquitination"/>
    <property type="evidence" value="ECO:0007669"/>
    <property type="project" value="TreeGrafter"/>
</dbReference>
<dbReference type="CDD" id="cd19776">
    <property type="entry name" value="Bbox2_TRIM25_C-IV"/>
    <property type="match status" value="1"/>
</dbReference>
<evidence type="ECO:0000313" key="1">
    <source>
        <dbReference type="EMBL" id="VDI16383.1"/>
    </source>
</evidence>
<dbReference type="Proteomes" id="UP000596742">
    <property type="component" value="Unassembled WGS sequence"/>
</dbReference>
<proteinExistence type="predicted"/>